<sequence>MDSPAYRNGSHAAYLELPASENPYNPRTQFHDHHEWERGRQQYTPPGEPSRRFPPHPVSHKREG</sequence>
<proteinExistence type="predicted"/>
<evidence type="ECO:0000313" key="2">
    <source>
        <dbReference type="EMBL" id="MBO1360300.1"/>
    </source>
</evidence>
<feature type="region of interest" description="Disordered" evidence="1">
    <location>
        <begin position="1"/>
        <end position="64"/>
    </location>
</feature>
<name>A0ABS3LWK5_9PROT</name>
<gene>
    <name evidence="2" type="ORF">J2D73_10925</name>
</gene>
<evidence type="ECO:0000256" key="1">
    <source>
        <dbReference type="SAM" id="MobiDB-lite"/>
    </source>
</evidence>
<comment type="caution">
    <text evidence="2">The sequence shown here is derived from an EMBL/GenBank/DDBJ whole genome shotgun (WGS) entry which is preliminary data.</text>
</comment>
<organism evidence="2 3">
    <name type="scientific">Acetobacter sacchari</name>
    <dbReference type="NCBI Taxonomy" id="2661687"/>
    <lineage>
        <taxon>Bacteria</taxon>
        <taxon>Pseudomonadati</taxon>
        <taxon>Pseudomonadota</taxon>
        <taxon>Alphaproteobacteria</taxon>
        <taxon>Acetobacterales</taxon>
        <taxon>Acetobacteraceae</taxon>
        <taxon>Acetobacter</taxon>
    </lineage>
</organism>
<dbReference type="Proteomes" id="UP000664771">
    <property type="component" value="Unassembled WGS sequence"/>
</dbReference>
<dbReference type="EMBL" id="JAFVMF010000010">
    <property type="protein sequence ID" value="MBO1360300.1"/>
    <property type="molecule type" value="Genomic_DNA"/>
</dbReference>
<evidence type="ECO:0000313" key="3">
    <source>
        <dbReference type="Proteomes" id="UP000664771"/>
    </source>
</evidence>
<feature type="compositionally biased region" description="Basic and acidic residues" evidence="1">
    <location>
        <begin position="29"/>
        <end position="40"/>
    </location>
</feature>
<reference evidence="2 3" key="1">
    <citation type="submission" date="2021-03" db="EMBL/GenBank/DDBJ databases">
        <title>The complete genome sequence of Acetobacter sacchari TBRC 11175.</title>
        <authorList>
            <person name="Charoenyingcharoen P."/>
            <person name="Yukphan P."/>
        </authorList>
    </citation>
    <scope>NUCLEOTIDE SEQUENCE [LARGE SCALE GENOMIC DNA]</scope>
    <source>
        <strain evidence="2 3">TBRC 11175</strain>
    </source>
</reference>
<keyword evidence="3" id="KW-1185">Reference proteome</keyword>
<protein>
    <submittedName>
        <fullName evidence="2">Uncharacterized protein</fullName>
    </submittedName>
</protein>
<accession>A0ABS3LWK5</accession>
<dbReference type="RefSeq" id="WP_207881577.1">
    <property type="nucleotide sequence ID" value="NZ_JAFVMF010000010.1"/>
</dbReference>